<keyword evidence="3" id="KW-0539">Nucleus</keyword>
<protein>
    <recommendedName>
        <fullName evidence="5">RRM domain-containing protein</fullName>
    </recommendedName>
</protein>
<dbReference type="FunCoup" id="A0A1X2HTK7">
    <property type="interactions" value="42"/>
</dbReference>
<sequence length="344" mass="39855">MSNDDECVEKRIYIGGLHESIDEKQVHDRFDRFGKVSQISIAKDMEGKCRGFGHMSITTTENMWKKCISSYNKTKWRGSVLILENAKDDYMEVRRKQAEAEAREAPRRERTRKRIAQGGPVRYAKNMNVVTDNNMGKRRGWQRGRYGRAIAVVRLKRPDGTMIVYDPSHYKNSLTKFDELETSYKRAVQPPADEKDESMQDTRDKEIPHGEMETSAVVTPAVSDEKHFAVNVNLKPLFGGNDEPFKLFGNDDNEAEIEHNGGNSFASSFASSQHKEAELGVMFFFHHDEPDLMDRCFQYDADGPFQRQPEYETRWREGRKAIAEIVRKQRKSAVRFQRKKENVK</sequence>
<evidence type="ECO:0000259" key="5">
    <source>
        <dbReference type="PROSITE" id="PS50102"/>
    </source>
</evidence>
<evidence type="ECO:0000313" key="6">
    <source>
        <dbReference type="EMBL" id="ORZ02438.1"/>
    </source>
</evidence>
<dbReference type="PANTHER" id="PTHR48029:SF1">
    <property type="entry name" value="NUCLEOLAR PROTEIN 8"/>
    <property type="match status" value="1"/>
</dbReference>
<dbReference type="CDD" id="cd12226">
    <property type="entry name" value="RRM_NOL8"/>
    <property type="match status" value="1"/>
</dbReference>
<feature type="domain" description="RRM" evidence="5">
    <location>
        <begin position="10"/>
        <end position="88"/>
    </location>
</feature>
<dbReference type="Proteomes" id="UP000242180">
    <property type="component" value="Unassembled WGS sequence"/>
</dbReference>
<dbReference type="InterPro" id="IPR035979">
    <property type="entry name" value="RBD_domain_sf"/>
</dbReference>
<dbReference type="InterPro" id="IPR012677">
    <property type="entry name" value="Nucleotide-bd_a/b_plait_sf"/>
</dbReference>
<evidence type="ECO:0000313" key="7">
    <source>
        <dbReference type="Proteomes" id="UP000242180"/>
    </source>
</evidence>
<dbReference type="EMBL" id="MCGN01000001">
    <property type="protein sequence ID" value="ORZ02438.1"/>
    <property type="molecule type" value="Genomic_DNA"/>
</dbReference>
<name>A0A1X2HTK7_SYNRA</name>
<evidence type="ECO:0000256" key="1">
    <source>
        <dbReference type="ARBA" id="ARBA00004604"/>
    </source>
</evidence>
<dbReference type="OrthoDB" id="21643at2759"/>
<evidence type="ECO:0000256" key="2">
    <source>
        <dbReference type="ARBA" id="ARBA00022884"/>
    </source>
</evidence>
<keyword evidence="7" id="KW-1185">Reference proteome</keyword>
<gene>
    <name evidence="6" type="ORF">BCR43DRAFT_9901</name>
</gene>
<dbReference type="AlphaFoldDB" id="A0A1X2HTK7"/>
<dbReference type="STRING" id="13706.A0A1X2HTK7"/>
<proteinExistence type="predicted"/>
<dbReference type="InterPro" id="IPR034138">
    <property type="entry name" value="NOP8_RRM"/>
</dbReference>
<reference evidence="6 7" key="1">
    <citation type="submission" date="2016-07" db="EMBL/GenBank/DDBJ databases">
        <title>Pervasive Adenine N6-methylation of Active Genes in Fungi.</title>
        <authorList>
            <consortium name="DOE Joint Genome Institute"/>
            <person name="Mondo S.J."/>
            <person name="Dannebaum R.O."/>
            <person name="Kuo R.C."/>
            <person name="Labutti K."/>
            <person name="Haridas S."/>
            <person name="Kuo A."/>
            <person name="Salamov A."/>
            <person name="Ahrendt S.R."/>
            <person name="Lipzen A."/>
            <person name="Sullivan W."/>
            <person name="Andreopoulos W.B."/>
            <person name="Clum A."/>
            <person name="Lindquist E."/>
            <person name="Daum C."/>
            <person name="Ramamoorthy G.K."/>
            <person name="Gryganskyi A."/>
            <person name="Culley D."/>
            <person name="Magnuson J.K."/>
            <person name="James T.Y."/>
            <person name="O'Malley M.A."/>
            <person name="Stajich J.E."/>
            <person name="Spatafora J.W."/>
            <person name="Visel A."/>
            <person name="Grigoriev I.V."/>
        </authorList>
    </citation>
    <scope>NUCLEOTIDE SEQUENCE [LARGE SCALE GENOMIC DNA]</scope>
    <source>
        <strain evidence="6 7">NRRL 2496</strain>
    </source>
</reference>
<dbReference type="GO" id="GO:0005730">
    <property type="term" value="C:nucleolus"/>
    <property type="evidence" value="ECO:0007669"/>
    <property type="project" value="UniProtKB-SubCell"/>
</dbReference>
<keyword evidence="2 4" id="KW-0694">RNA-binding</keyword>
<dbReference type="GO" id="GO:0003723">
    <property type="term" value="F:RNA binding"/>
    <property type="evidence" value="ECO:0007669"/>
    <property type="project" value="UniProtKB-UniRule"/>
</dbReference>
<dbReference type="PROSITE" id="PS50102">
    <property type="entry name" value="RRM"/>
    <property type="match status" value="1"/>
</dbReference>
<comment type="caution">
    <text evidence="6">The sequence shown here is derived from an EMBL/GenBank/DDBJ whole genome shotgun (WGS) entry which is preliminary data.</text>
</comment>
<dbReference type="SMART" id="SM00360">
    <property type="entry name" value="RRM"/>
    <property type="match status" value="1"/>
</dbReference>
<accession>A0A1X2HTK7</accession>
<organism evidence="6 7">
    <name type="scientific">Syncephalastrum racemosum</name>
    <name type="common">Filamentous fungus</name>
    <dbReference type="NCBI Taxonomy" id="13706"/>
    <lineage>
        <taxon>Eukaryota</taxon>
        <taxon>Fungi</taxon>
        <taxon>Fungi incertae sedis</taxon>
        <taxon>Mucoromycota</taxon>
        <taxon>Mucoromycotina</taxon>
        <taxon>Mucoromycetes</taxon>
        <taxon>Mucorales</taxon>
        <taxon>Syncephalastraceae</taxon>
        <taxon>Syncephalastrum</taxon>
    </lineage>
</organism>
<evidence type="ECO:0000256" key="4">
    <source>
        <dbReference type="PROSITE-ProRule" id="PRU00176"/>
    </source>
</evidence>
<dbReference type="PANTHER" id="PTHR48029">
    <property type="entry name" value="NUCLEOLAR PROTEIN 8"/>
    <property type="match status" value="1"/>
</dbReference>
<evidence type="ECO:0000256" key="3">
    <source>
        <dbReference type="ARBA" id="ARBA00023242"/>
    </source>
</evidence>
<dbReference type="Gene3D" id="3.30.70.330">
    <property type="match status" value="1"/>
</dbReference>
<dbReference type="Pfam" id="PF00076">
    <property type="entry name" value="RRM_1"/>
    <property type="match status" value="1"/>
</dbReference>
<dbReference type="SUPFAM" id="SSF54928">
    <property type="entry name" value="RNA-binding domain, RBD"/>
    <property type="match status" value="1"/>
</dbReference>
<dbReference type="InterPro" id="IPR000504">
    <property type="entry name" value="RRM_dom"/>
</dbReference>
<dbReference type="InParanoid" id="A0A1X2HTK7"/>
<comment type="subcellular location">
    <subcellularLocation>
        <location evidence="1">Nucleus</location>
        <location evidence="1">Nucleolus</location>
    </subcellularLocation>
</comment>